<evidence type="ECO:0000313" key="11">
    <source>
        <dbReference type="EMBL" id="OJJ57696.1"/>
    </source>
</evidence>
<dbReference type="InterPro" id="IPR017804">
    <property type="entry name" value="MeTrfase_EgtD-like"/>
</dbReference>
<keyword evidence="4" id="KW-0017">Alkaloid metabolism</keyword>
<protein>
    <recommendedName>
        <fullName evidence="8">4-dimethylallyltryptophan N-methyltransferase</fullName>
        <ecNumber evidence="8">2.1.1.261</ecNumber>
    </recommendedName>
</protein>
<organism evidence="11 12">
    <name type="scientific">Aspergillus sydowii CBS 593.65</name>
    <dbReference type="NCBI Taxonomy" id="1036612"/>
    <lineage>
        <taxon>Eukaryota</taxon>
        <taxon>Fungi</taxon>
        <taxon>Dikarya</taxon>
        <taxon>Ascomycota</taxon>
        <taxon>Pezizomycotina</taxon>
        <taxon>Eurotiomycetes</taxon>
        <taxon>Eurotiomycetidae</taxon>
        <taxon>Eurotiales</taxon>
        <taxon>Aspergillaceae</taxon>
        <taxon>Aspergillus</taxon>
        <taxon>Aspergillus subgen. Nidulantes</taxon>
    </lineage>
</organism>
<dbReference type="AlphaFoldDB" id="A0A1L9TE56"/>
<evidence type="ECO:0000256" key="1">
    <source>
        <dbReference type="ARBA" id="ARBA00005107"/>
    </source>
</evidence>
<dbReference type="InterPro" id="IPR029063">
    <property type="entry name" value="SAM-dependent_MTases_sf"/>
</dbReference>
<dbReference type="STRING" id="1036612.A0A1L9TE56"/>
<keyword evidence="5" id="KW-0489">Methyltransferase</keyword>
<dbReference type="PIRSF" id="PIRSF018005">
    <property type="entry name" value="UCP018005"/>
    <property type="match status" value="1"/>
</dbReference>
<dbReference type="GO" id="GO:0009820">
    <property type="term" value="P:alkaloid metabolic process"/>
    <property type="evidence" value="ECO:0007669"/>
    <property type="project" value="UniProtKB-KW"/>
</dbReference>
<proteinExistence type="inferred from homology"/>
<reference evidence="12" key="1">
    <citation type="journal article" date="2017" name="Genome Biol.">
        <title>Comparative genomics reveals high biological diversity and specific adaptations in the industrially and medically important fungal genus Aspergillus.</title>
        <authorList>
            <person name="de Vries R.P."/>
            <person name="Riley R."/>
            <person name="Wiebenga A."/>
            <person name="Aguilar-Osorio G."/>
            <person name="Amillis S."/>
            <person name="Uchima C.A."/>
            <person name="Anderluh G."/>
            <person name="Asadollahi M."/>
            <person name="Askin M."/>
            <person name="Barry K."/>
            <person name="Battaglia E."/>
            <person name="Bayram O."/>
            <person name="Benocci T."/>
            <person name="Braus-Stromeyer S.A."/>
            <person name="Caldana C."/>
            <person name="Canovas D."/>
            <person name="Cerqueira G.C."/>
            <person name="Chen F."/>
            <person name="Chen W."/>
            <person name="Choi C."/>
            <person name="Clum A."/>
            <person name="Dos Santos R.A."/>
            <person name="Damasio A.R."/>
            <person name="Diallinas G."/>
            <person name="Emri T."/>
            <person name="Fekete E."/>
            <person name="Flipphi M."/>
            <person name="Freyberg S."/>
            <person name="Gallo A."/>
            <person name="Gournas C."/>
            <person name="Habgood R."/>
            <person name="Hainaut M."/>
            <person name="Harispe M.L."/>
            <person name="Henrissat B."/>
            <person name="Hilden K.S."/>
            <person name="Hope R."/>
            <person name="Hossain A."/>
            <person name="Karabika E."/>
            <person name="Karaffa L."/>
            <person name="Karanyi Z."/>
            <person name="Krasevec N."/>
            <person name="Kuo A."/>
            <person name="Kusch H."/>
            <person name="LaButti K."/>
            <person name="Lagendijk E.L."/>
            <person name="Lapidus A."/>
            <person name="Levasseur A."/>
            <person name="Lindquist E."/>
            <person name="Lipzen A."/>
            <person name="Logrieco A.F."/>
            <person name="MacCabe A."/>
            <person name="Maekelae M.R."/>
            <person name="Malavazi I."/>
            <person name="Melin P."/>
            <person name="Meyer V."/>
            <person name="Mielnichuk N."/>
            <person name="Miskei M."/>
            <person name="Molnar A.P."/>
            <person name="Mule G."/>
            <person name="Ngan C.Y."/>
            <person name="Orejas M."/>
            <person name="Orosz E."/>
            <person name="Ouedraogo J.P."/>
            <person name="Overkamp K.M."/>
            <person name="Park H.-S."/>
            <person name="Perrone G."/>
            <person name="Piumi F."/>
            <person name="Punt P.J."/>
            <person name="Ram A.F."/>
            <person name="Ramon A."/>
            <person name="Rauscher S."/>
            <person name="Record E."/>
            <person name="Riano-Pachon D.M."/>
            <person name="Robert V."/>
            <person name="Roehrig J."/>
            <person name="Ruller R."/>
            <person name="Salamov A."/>
            <person name="Salih N.S."/>
            <person name="Samson R.A."/>
            <person name="Sandor E."/>
            <person name="Sanguinetti M."/>
            <person name="Schuetze T."/>
            <person name="Sepcic K."/>
            <person name="Shelest E."/>
            <person name="Sherlock G."/>
            <person name="Sophianopoulou V."/>
            <person name="Squina F.M."/>
            <person name="Sun H."/>
            <person name="Susca A."/>
            <person name="Todd R.B."/>
            <person name="Tsang A."/>
            <person name="Unkles S.E."/>
            <person name="van de Wiele N."/>
            <person name="van Rossen-Uffink D."/>
            <person name="Oliveira J.V."/>
            <person name="Vesth T.C."/>
            <person name="Visser J."/>
            <person name="Yu J.-H."/>
            <person name="Zhou M."/>
            <person name="Andersen M.R."/>
            <person name="Archer D.B."/>
            <person name="Baker S.E."/>
            <person name="Benoit I."/>
            <person name="Brakhage A.A."/>
            <person name="Braus G.H."/>
            <person name="Fischer R."/>
            <person name="Frisvad J.C."/>
            <person name="Goldman G.H."/>
            <person name="Houbraken J."/>
            <person name="Oakley B."/>
            <person name="Pocsi I."/>
            <person name="Scazzocchio C."/>
            <person name="Seiboth B."/>
            <person name="vanKuyk P.A."/>
            <person name="Wortman J."/>
            <person name="Dyer P.S."/>
            <person name="Grigoriev I.V."/>
        </authorList>
    </citation>
    <scope>NUCLEOTIDE SEQUENCE [LARGE SCALE GENOMIC DNA]</scope>
    <source>
        <strain evidence="12">CBS 593.65</strain>
    </source>
</reference>
<evidence type="ECO:0000256" key="8">
    <source>
        <dbReference type="ARBA" id="ARBA00039094"/>
    </source>
</evidence>
<dbReference type="InterPro" id="IPR019257">
    <property type="entry name" value="MeTrfase_dom"/>
</dbReference>
<dbReference type="PANTHER" id="PTHR43397:SF1">
    <property type="entry name" value="ERGOTHIONEINE BIOSYNTHESIS PROTEIN 1"/>
    <property type="match status" value="1"/>
</dbReference>
<feature type="domain" description="Histidine-specific methyltransferase SAM-dependent" evidence="10">
    <location>
        <begin position="29"/>
        <end position="325"/>
    </location>
</feature>
<dbReference type="RefSeq" id="XP_040701502.1">
    <property type="nucleotide sequence ID" value="XM_040842349.1"/>
</dbReference>
<evidence type="ECO:0000256" key="6">
    <source>
        <dbReference type="ARBA" id="ARBA00022679"/>
    </source>
</evidence>
<comment type="similarity">
    <text evidence="2">Belongs to the methyltransferase superfamily.</text>
</comment>
<accession>A0A1L9TE56</accession>
<dbReference type="EMBL" id="KV878588">
    <property type="protein sequence ID" value="OJJ57696.1"/>
    <property type="molecule type" value="Genomic_DNA"/>
</dbReference>
<keyword evidence="7" id="KW-0949">S-adenosyl-L-methionine</keyword>
<comment type="pathway">
    <text evidence="1">Alkaloid biosynthesis; ergot alkaloid biosynthesis.</text>
</comment>
<dbReference type="PANTHER" id="PTHR43397">
    <property type="entry name" value="ERGOTHIONEINE BIOSYNTHESIS PROTEIN 1"/>
    <property type="match status" value="1"/>
</dbReference>
<dbReference type="GO" id="GO:0008168">
    <property type="term" value="F:methyltransferase activity"/>
    <property type="evidence" value="ECO:0007669"/>
    <property type="project" value="UniProtKB-KW"/>
</dbReference>
<dbReference type="VEuPathDB" id="FungiDB:ASPSYDRAFT_154258"/>
<dbReference type="NCBIfam" id="TIGR03439">
    <property type="entry name" value="methyl_EasF"/>
    <property type="match status" value="1"/>
</dbReference>
<dbReference type="InterPro" id="IPR017805">
    <property type="entry name" value="SAM_MeTrfase_EasF-type_put"/>
</dbReference>
<evidence type="ECO:0000313" key="12">
    <source>
        <dbReference type="Proteomes" id="UP000184356"/>
    </source>
</evidence>
<dbReference type="Pfam" id="PF10017">
    <property type="entry name" value="Methyltransf_33"/>
    <property type="match status" value="1"/>
</dbReference>
<dbReference type="Proteomes" id="UP000184356">
    <property type="component" value="Unassembled WGS sequence"/>
</dbReference>
<gene>
    <name evidence="11" type="ORF">ASPSYDRAFT_154258</name>
</gene>
<evidence type="ECO:0000256" key="5">
    <source>
        <dbReference type="ARBA" id="ARBA00022603"/>
    </source>
</evidence>
<evidence type="ECO:0000256" key="3">
    <source>
        <dbReference type="ARBA" id="ARBA00011738"/>
    </source>
</evidence>
<comment type="catalytic activity">
    <reaction evidence="9">
        <text>4-(3-methylbut-2-enyl)-L-tryptophan + S-adenosyl-L-methionine = 4-(3-methylbut-2-enyl)-L-abrine + S-adenosyl-L-homocysteine + H(+)</text>
        <dbReference type="Rhea" id="RHEA:34435"/>
        <dbReference type="ChEBI" id="CHEBI:15378"/>
        <dbReference type="ChEBI" id="CHEBI:57856"/>
        <dbReference type="ChEBI" id="CHEBI:58209"/>
        <dbReference type="ChEBI" id="CHEBI:59789"/>
        <dbReference type="ChEBI" id="CHEBI:67248"/>
        <dbReference type="EC" id="2.1.1.261"/>
    </reaction>
</comment>
<evidence type="ECO:0000256" key="7">
    <source>
        <dbReference type="ARBA" id="ARBA00022691"/>
    </source>
</evidence>
<evidence type="ECO:0000259" key="10">
    <source>
        <dbReference type="Pfam" id="PF10017"/>
    </source>
</evidence>
<dbReference type="InterPro" id="IPR051128">
    <property type="entry name" value="EgtD_Methyltrsf_superfamily"/>
</dbReference>
<evidence type="ECO:0000256" key="9">
    <source>
        <dbReference type="ARBA" id="ARBA00049425"/>
    </source>
</evidence>
<name>A0A1L9TE56_9EURO</name>
<evidence type="ECO:0000256" key="2">
    <source>
        <dbReference type="ARBA" id="ARBA00008361"/>
    </source>
</evidence>
<sequence length="366" mass="41166">MAIPSKLDRQPDKPTIVDIRQDKAELSMHDEIIQGLQADEGNEKTLPTMLLYDENGLQLFEAITFLDEYYLTNVEIEVLETCAIDIVRRIQPNSMLVELGSGNLRKTCILLNAFERLARPCRFFALDLSLPELQRTLSALPEYRHVSAVGLHGTYDDGLTWLKRSENSSTPKCIMSLGSSIGNFGRADASSFLEHFSKILIPGRDCLLIGLDGCQDSSRVYKAYNDERGTTRRFILNGLVHANRILGEEVFKAEDWEYVGAYDKSEGRHQAFYVPKRDVQYGQILIKAGEKVRVEESYKYSPLQRAALWTGAGLRESARFGAEMGDVPYCELTTLGLCLCCRAEPESNWNLVIHLLTSSHAGSSRQ</sequence>
<dbReference type="OrthoDB" id="659at2759"/>
<keyword evidence="12" id="KW-1185">Reference proteome</keyword>
<dbReference type="EC" id="2.1.1.261" evidence="8"/>
<keyword evidence="6" id="KW-0808">Transferase</keyword>
<dbReference type="GO" id="GO:0032259">
    <property type="term" value="P:methylation"/>
    <property type="evidence" value="ECO:0007669"/>
    <property type="project" value="UniProtKB-KW"/>
</dbReference>
<dbReference type="Gene3D" id="3.40.50.150">
    <property type="entry name" value="Vaccinia Virus protein VP39"/>
    <property type="match status" value="1"/>
</dbReference>
<comment type="subunit">
    <text evidence="3">Homodimer.</text>
</comment>
<dbReference type="GeneID" id="63758422"/>
<evidence type="ECO:0000256" key="4">
    <source>
        <dbReference type="ARBA" id="ARBA00022589"/>
    </source>
</evidence>